<name>A0A1C9LYX5_9CAUD</name>
<sequence>MKDPREAKLPRWAQQLLDDGMLEISGGR</sequence>
<dbReference type="EMBL" id="KX576638">
    <property type="protein sequence ID" value="AOQ28093.1"/>
    <property type="molecule type" value="Genomic_DNA"/>
</dbReference>
<evidence type="ECO:0000313" key="1">
    <source>
        <dbReference type="EMBL" id="AOQ28093.1"/>
    </source>
</evidence>
<reference evidence="1 2" key="1">
    <citation type="submission" date="2016-07" db="EMBL/GenBank/DDBJ databases">
        <authorList>
            <person name="Crews N.M."/>
            <person name="Broadbent M.R."/>
            <person name="Baker C.M."/>
            <person name="Li L."/>
            <person name="Squire M.C."/>
            <person name="Watkins H.A."/>
            <person name="Rinehart C.A."/>
            <person name="King R.A."/>
            <person name="Staples A.K."/>
            <person name="Rowland N.S."/>
            <person name="Gaffney B.L."/>
            <person name="Ball S.L."/>
            <person name="Garlena R.A."/>
            <person name="Russell D.A."/>
            <person name="Pope W.H."/>
            <person name="Jacobs-Sera D."/>
            <person name="Hendrix R.W."/>
            <person name="Hatfull G.F."/>
        </authorList>
    </citation>
    <scope>NUCLEOTIDE SEQUENCE [LARGE SCALE GENOMIC DNA]</scope>
</reference>
<proteinExistence type="predicted"/>
<protein>
    <submittedName>
        <fullName evidence="1">Uncharacterized protein</fullName>
    </submittedName>
</protein>
<evidence type="ECO:0000313" key="2">
    <source>
        <dbReference type="Proteomes" id="UP000221721"/>
    </source>
</evidence>
<gene>
    <name evidence="1" type="ORF">SEA_GRUUNAGA_79</name>
</gene>
<accession>A0A1C9LYX5</accession>
<organism evidence="1 2">
    <name type="scientific">Mycobacterium phage Gruunaga</name>
    <dbReference type="NCBI Taxonomy" id="1897770"/>
    <lineage>
        <taxon>Viruses</taxon>
        <taxon>Duplodnaviria</taxon>
        <taxon>Heunggongvirae</taxon>
        <taxon>Uroviricota</taxon>
        <taxon>Caudoviricetes</taxon>
        <taxon>Gladiatorvirus</taxon>
        <taxon>Gladiatorvirus gladiator</taxon>
    </lineage>
</organism>
<dbReference type="Proteomes" id="UP000221721">
    <property type="component" value="Segment"/>
</dbReference>